<gene>
    <name evidence="4" type="ORF">SAMN05446037_101630</name>
</gene>
<keyword evidence="2" id="KW-0813">Transport</keyword>
<dbReference type="GO" id="GO:1901982">
    <property type="term" value="F:maltose binding"/>
    <property type="evidence" value="ECO:0007669"/>
    <property type="project" value="TreeGrafter"/>
</dbReference>
<dbReference type="PANTHER" id="PTHR30061">
    <property type="entry name" value="MALTOSE-BINDING PERIPLASMIC PROTEIN"/>
    <property type="match status" value="1"/>
</dbReference>
<keyword evidence="3" id="KW-0732">Signal</keyword>
<dbReference type="Pfam" id="PF13416">
    <property type="entry name" value="SBP_bac_8"/>
    <property type="match status" value="1"/>
</dbReference>
<dbReference type="PROSITE" id="PS51257">
    <property type="entry name" value="PROKAR_LIPOPROTEIN"/>
    <property type="match status" value="1"/>
</dbReference>
<dbReference type="GO" id="GO:0055052">
    <property type="term" value="C:ATP-binding cassette (ABC) transporter complex, substrate-binding subunit-containing"/>
    <property type="evidence" value="ECO:0007669"/>
    <property type="project" value="TreeGrafter"/>
</dbReference>
<dbReference type="AlphaFoldDB" id="A0A239GCV9"/>
<dbReference type="OrthoDB" id="41208at2"/>
<dbReference type="SUPFAM" id="SSF53850">
    <property type="entry name" value="Periplasmic binding protein-like II"/>
    <property type="match status" value="1"/>
</dbReference>
<evidence type="ECO:0000256" key="3">
    <source>
        <dbReference type="ARBA" id="ARBA00022729"/>
    </source>
</evidence>
<protein>
    <submittedName>
        <fullName evidence="4">Carbohydrate ABC transporter substrate-binding protein, CUT1 family</fullName>
    </submittedName>
</protein>
<dbReference type="PANTHER" id="PTHR30061:SF50">
    <property type="entry name" value="MALTOSE_MALTODEXTRIN-BINDING PERIPLASMIC PROTEIN"/>
    <property type="match status" value="1"/>
</dbReference>
<evidence type="ECO:0000256" key="1">
    <source>
        <dbReference type="ARBA" id="ARBA00008520"/>
    </source>
</evidence>
<dbReference type="EMBL" id="FZOJ01000016">
    <property type="protein sequence ID" value="SNS66562.1"/>
    <property type="molecule type" value="Genomic_DNA"/>
</dbReference>
<evidence type="ECO:0000313" key="4">
    <source>
        <dbReference type="EMBL" id="SNS66562.1"/>
    </source>
</evidence>
<dbReference type="CDD" id="cd13585">
    <property type="entry name" value="PBP2_TMBP_like"/>
    <property type="match status" value="1"/>
</dbReference>
<reference evidence="5" key="1">
    <citation type="submission" date="2017-06" db="EMBL/GenBank/DDBJ databases">
        <authorList>
            <person name="Varghese N."/>
            <person name="Submissions S."/>
        </authorList>
    </citation>
    <scope>NUCLEOTIDE SEQUENCE [LARGE SCALE GENOMIC DNA]</scope>
    <source>
        <strain evidence="5">SCA</strain>
    </source>
</reference>
<name>A0A239GCV9_9FIRM</name>
<organism evidence="4 5">
    <name type="scientific">Anaerovirgula multivorans</name>
    <dbReference type="NCBI Taxonomy" id="312168"/>
    <lineage>
        <taxon>Bacteria</taxon>
        <taxon>Bacillati</taxon>
        <taxon>Bacillota</taxon>
        <taxon>Clostridia</taxon>
        <taxon>Peptostreptococcales</taxon>
        <taxon>Natronincolaceae</taxon>
        <taxon>Anaerovirgula</taxon>
    </lineage>
</organism>
<evidence type="ECO:0000256" key="2">
    <source>
        <dbReference type="ARBA" id="ARBA00022448"/>
    </source>
</evidence>
<dbReference type="GO" id="GO:0015768">
    <property type="term" value="P:maltose transport"/>
    <property type="evidence" value="ECO:0007669"/>
    <property type="project" value="TreeGrafter"/>
</dbReference>
<dbReference type="InterPro" id="IPR006059">
    <property type="entry name" value="SBP"/>
</dbReference>
<evidence type="ECO:0000313" key="5">
    <source>
        <dbReference type="Proteomes" id="UP000198304"/>
    </source>
</evidence>
<comment type="similarity">
    <text evidence="1">Belongs to the bacterial solute-binding protein 1 family.</text>
</comment>
<accession>A0A239GCV9</accession>
<dbReference type="Gene3D" id="3.40.190.10">
    <property type="entry name" value="Periplasmic binding protein-like II"/>
    <property type="match status" value="2"/>
</dbReference>
<dbReference type="GO" id="GO:0042956">
    <property type="term" value="P:maltodextrin transmembrane transport"/>
    <property type="evidence" value="ECO:0007669"/>
    <property type="project" value="TreeGrafter"/>
</dbReference>
<proteinExistence type="inferred from homology"/>
<dbReference type="Proteomes" id="UP000198304">
    <property type="component" value="Unassembled WGS sequence"/>
</dbReference>
<dbReference type="RefSeq" id="WP_089283779.1">
    <property type="nucleotide sequence ID" value="NZ_FZOJ01000016.1"/>
</dbReference>
<keyword evidence="5" id="KW-1185">Reference proteome</keyword>
<sequence length="408" mass="46738">MNKKITMVGIFIMFLVITGCNRLQKESGIIKEATDEKITITMWDYLIEGSDTTELIKSYENVYPNVKIDRKFVPFSDIKNKLIYAAAIGEMPDVLLIDDLLHQTLAAMGILLDITDEVLDWGQSEVFSKEPWETCIYEEKIFGLPMGVHNLALFYNEDMLKIAGVLPPENWDELANAAEKLTTTDVVGFQVTAVKNQQSIYTFMPFIWQSDSDIRRLNSKGTVEAIELWKNMLEKGYMPKEILMENTQTLLERFNDGKVAMMVNASWQVKLLNENAKINWGVVKLPRNQEEATSLGGENWAITSTSLNKEAAWDFIKFAQEPQNLKPLLLRTGRLPARKDLIHEAEWQSDKNMKVFVDSLEISRSHNYGVNYPEITLYLQDMLQQTLSGYKSPEEAVEEVYIKIKPLL</sequence>